<organism evidence="1 2">
    <name type="scientific">Richelia sinica FACHB-800</name>
    <dbReference type="NCBI Taxonomy" id="1357546"/>
    <lineage>
        <taxon>Bacteria</taxon>
        <taxon>Bacillati</taxon>
        <taxon>Cyanobacteriota</taxon>
        <taxon>Cyanophyceae</taxon>
        <taxon>Nostocales</taxon>
        <taxon>Nostocaceae</taxon>
        <taxon>Richelia</taxon>
    </lineage>
</organism>
<protein>
    <submittedName>
        <fullName evidence="1">Uncharacterized protein</fullName>
    </submittedName>
</protein>
<dbReference type="KEGG" id="rsin:B6N60_03420"/>
<evidence type="ECO:0000313" key="1">
    <source>
        <dbReference type="EMBL" id="QXE24712.1"/>
    </source>
</evidence>
<gene>
    <name evidence="1" type="ORF">B6N60_03420</name>
</gene>
<reference evidence="1" key="1">
    <citation type="submission" date="2017-04" db="EMBL/GenBank/DDBJ databases">
        <title>Genome deletions in a multicellular cyanobacterial endosymbiont for morphological adaptation in marine diatoms.</title>
        <authorList>
            <person name="Wang Y."/>
            <person name="Gao H."/>
            <person name="Li R."/>
            <person name="Xu X."/>
        </authorList>
    </citation>
    <scope>NUCLEOTIDE SEQUENCE</scope>
    <source>
        <strain evidence="1">FACHB 800</strain>
    </source>
</reference>
<name>A0A975T9N8_9NOST</name>
<evidence type="ECO:0000313" key="2">
    <source>
        <dbReference type="Proteomes" id="UP000683511"/>
    </source>
</evidence>
<dbReference type="AlphaFoldDB" id="A0A975T9N8"/>
<dbReference type="EMBL" id="CP021056">
    <property type="protein sequence ID" value="QXE24712.1"/>
    <property type="molecule type" value="Genomic_DNA"/>
</dbReference>
<sequence>MPPTQEQSSKSNNLRVAIYIDGSGSMLGYVKDGETNYVKALHAIRNVFELTGKLPVEYYRNGNNSQRITTSEYYSYAARPIFYDGSNSKYKAVSSPIDAAIVAPRKNEDKMTVIITDLEQNSGDVTKLNKKIQDTYFNAERPDYAVGIWAVKSQFNGNVYIQNSDILKTFNYKSGNTPEKLRPFYILFLGPYRDIKYYFEQLKNYDSQELLANSKLIIFHPDNLIESISNLQTLPTNLPKGINRPYSLVKDGLYASKNNNVPIDLLQIDNTTQNELVIDYNVPFKQYKNSLLIDVNSIQHKKNVQKFDKFLKKFTSNIETSEINEAIKLTNWQILDQENKLKFSAIIQPHKFTSPGVYQFKFDIFTQNLQSPSWWQEWDWTSRTSDKDGSKTHNLEAFLIGLKNRTETMKVEQSDTRINNYWLIGRFCYAIQKN</sequence>
<keyword evidence="2" id="KW-1185">Reference proteome</keyword>
<accession>A0A975T9N8</accession>
<dbReference type="Proteomes" id="UP000683511">
    <property type="component" value="Chromosome"/>
</dbReference>
<proteinExistence type="predicted"/>